<evidence type="ECO:0000313" key="3">
    <source>
        <dbReference type="EMBL" id="VUZ99245.1"/>
    </source>
</evidence>
<dbReference type="VEuPathDB" id="PlasmoDB:PVP01_1472300"/>
<feature type="compositionally biased region" description="Basic and acidic residues" evidence="1">
    <location>
        <begin position="276"/>
        <end position="285"/>
    </location>
</feature>
<accession>A0A565A5M4</accession>
<sequence length="481" mass="53045">MGKIIRPHTNFCRKCQGVREHIISKNNALKDCYNNNPLRNELIDDPDIKDFIKKCPEVSKCIQNDPSRAKKTVLPKGPNLQPCKKNNTCTTGTVSTEVTDDPDIKDFIKKCPEVSKCIQNDPSRAKKTVLPKGPNLQPCKKNNTCTTGTVSTEVTGKPKPQLETTSSGIIIPERQKQSEQNQKPDSAVELKYTEISAGTEPDKISPADTAGASHKPSVPEDIQRSNKPGQGETSAQSSQTFPHSTTVELDTLSSTPLQSTSILESQSSNHSPILDLAKDTPKSDSYEQQDVDGSSNREQDESHKIVQSQDPEDTVTVKENIAIIDNRTDDGRDAHVTVSVDKSAGDNSLGSEVSDAHNSVNALLCNETSCTKEKDSQLVTDNGNILATLSYISNVIQDNKENVIVLLENQGHMINTSIPIGIVLLLTLLFKYTPLWSFLTKRKRKKQSHMNEKLQRVLQQPSIESEERSVPFSYSAFEYSS</sequence>
<keyword evidence="2" id="KW-0812">Transmembrane</keyword>
<protein>
    <submittedName>
        <fullName evidence="3">VIR protein</fullName>
    </submittedName>
</protein>
<gene>
    <name evidence="3" type="ORF">PVP01_1472300</name>
</gene>
<feature type="transmembrane region" description="Helical" evidence="2">
    <location>
        <begin position="418"/>
        <end position="439"/>
    </location>
</feature>
<keyword evidence="2" id="KW-1133">Transmembrane helix</keyword>
<reference evidence="4" key="1">
    <citation type="submission" date="2016-07" db="EMBL/GenBank/DDBJ databases">
        <authorList>
            <consortium name="Pathogen Informatics"/>
        </authorList>
    </citation>
    <scope>NUCLEOTIDE SEQUENCE [LARGE SCALE GENOMIC DNA]</scope>
</reference>
<feature type="compositionally biased region" description="Polar residues" evidence="1">
    <location>
        <begin position="225"/>
        <end position="271"/>
    </location>
</feature>
<evidence type="ECO:0000256" key="1">
    <source>
        <dbReference type="SAM" id="MobiDB-lite"/>
    </source>
</evidence>
<dbReference type="OrthoDB" id="388741at2759"/>
<feature type="region of interest" description="Disordered" evidence="1">
    <location>
        <begin position="125"/>
        <end position="314"/>
    </location>
</feature>
<dbReference type="Proteomes" id="UP000220605">
    <property type="component" value="Chromosome 14"/>
</dbReference>
<feature type="region of interest" description="Disordered" evidence="1">
    <location>
        <begin position="455"/>
        <end position="481"/>
    </location>
</feature>
<dbReference type="EMBL" id="LT635625">
    <property type="protein sequence ID" value="VUZ99245.1"/>
    <property type="molecule type" value="Genomic_DNA"/>
</dbReference>
<proteinExistence type="predicted"/>
<dbReference type="AlphaFoldDB" id="A0A565A5M4"/>
<evidence type="ECO:0000313" key="4">
    <source>
        <dbReference type="Proteomes" id="UP000220605"/>
    </source>
</evidence>
<keyword evidence="2" id="KW-0472">Membrane</keyword>
<organism evidence="3 4">
    <name type="scientific">Plasmodium vivax</name>
    <name type="common">malaria parasite P. vivax</name>
    <dbReference type="NCBI Taxonomy" id="5855"/>
    <lineage>
        <taxon>Eukaryota</taxon>
        <taxon>Sar</taxon>
        <taxon>Alveolata</taxon>
        <taxon>Apicomplexa</taxon>
        <taxon>Aconoidasida</taxon>
        <taxon>Haemosporida</taxon>
        <taxon>Plasmodiidae</taxon>
        <taxon>Plasmodium</taxon>
        <taxon>Plasmodium (Plasmodium)</taxon>
    </lineage>
</organism>
<feature type="compositionally biased region" description="Low complexity" evidence="1">
    <location>
        <begin position="144"/>
        <end position="155"/>
    </location>
</feature>
<feature type="compositionally biased region" description="Basic and acidic residues" evidence="1">
    <location>
        <begin position="295"/>
        <end position="304"/>
    </location>
</feature>
<evidence type="ECO:0000256" key="2">
    <source>
        <dbReference type="SAM" id="Phobius"/>
    </source>
</evidence>
<name>A0A565A5M4_PLAVI</name>